<evidence type="ECO:0000313" key="1">
    <source>
        <dbReference type="EMBL" id="KQK29480.1"/>
    </source>
</evidence>
<gene>
    <name evidence="1" type="ORF">ARD30_18045</name>
    <name evidence="2" type="ORF">SAMN05660750_02628</name>
</gene>
<evidence type="ECO:0000313" key="2">
    <source>
        <dbReference type="EMBL" id="SKB84791.1"/>
    </source>
</evidence>
<name>A0A0Q3I3R3_9HYPH</name>
<reference evidence="1 3" key="1">
    <citation type="submission" date="2015-10" db="EMBL/GenBank/DDBJ databases">
        <title>Draft genome of Bosea thiooxidans.</title>
        <authorList>
            <person name="Wang X."/>
        </authorList>
    </citation>
    <scope>NUCLEOTIDE SEQUENCE [LARGE SCALE GENOMIC DNA]</scope>
    <source>
        <strain evidence="1 3">CGMCC 9174</strain>
    </source>
</reference>
<organism evidence="1 3">
    <name type="scientific">Bosea thiooxidans</name>
    <dbReference type="NCBI Taxonomy" id="53254"/>
    <lineage>
        <taxon>Bacteria</taxon>
        <taxon>Pseudomonadati</taxon>
        <taxon>Pseudomonadota</taxon>
        <taxon>Alphaproteobacteria</taxon>
        <taxon>Hyphomicrobiales</taxon>
        <taxon>Boseaceae</taxon>
        <taxon>Bosea</taxon>
    </lineage>
</organism>
<dbReference type="Proteomes" id="UP000051562">
    <property type="component" value="Unassembled WGS sequence"/>
</dbReference>
<dbReference type="Proteomes" id="UP000190130">
    <property type="component" value="Unassembled WGS sequence"/>
</dbReference>
<protein>
    <submittedName>
        <fullName evidence="1">Uncharacterized protein</fullName>
    </submittedName>
</protein>
<dbReference type="EMBL" id="FUYX01000006">
    <property type="protein sequence ID" value="SKB84791.1"/>
    <property type="molecule type" value="Genomic_DNA"/>
</dbReference>
<evidence type="ECO:0000313" key="3">
    <source>
        <dbReference type="Proteomes" id="UP000051562"/>
    </source>
</evidence>
<dbReference type="RefSeq" id="WP_055729311.1">
    <property type="nucleotide sequence ID" value="NZ_FUYX01000006.1"/>
</dbReference>
<dbReference type="EMBL" id="LMAR01000049">
    <property type="protein sequence ID" value="KQK29480.1"/>
    <property type="molecule type" value="Genomic_DNA"/>
</dbReference>
<evidence type="ECO:0000313" key="4">
    <source>
        <dbReference type="Proteomes" id="UP000190130"/>
    </source>
</evidence>
<dbReference type="OrthoDB" id="1030389at2"/>
<sequence>MLPENLTAVVARNETWTGESATEPYEAGWAKEAIVFVRALKDPAGSLPKARIEISADGMHWCAEGSVFELPAKKDAVVFQRIAHFGNFLRVAASLQDGSEITVLVTFHLKA</sequence>
<keyword evidence="3" id="KW-1185">Reference proteome</keyword>
<dbReference type="STRING" id="53254.SAMN05660750_02628"/>
<reference evidence="2 4" key="2">
    <citation type="submission" date="2017-02" db="EMBL/GenBank/DDBJ databases">
        <authorList>
            <person name="Peterson S.W."/>
        </authorList>
    </citation>
    <scope>NUCLEOTIDE SEQUENCE [LARGE SCALE GENOMIC DNA]</scope>
    <source>
        <strain evidence="2 4">DSM 9653</strain>
    </source>
</reference>
<dbReference type="AlphaFoldDB" id="A0A0Q3I3R3"/>
<proteinExistence type="predicted"/>
<accession>A0A0Q3I3R3</accession>